<sequence length="63" mass="7249">MTICSVEFINIAGERMIITSDLVKVIHPISDTAFKVHYFDDKIDEFYGVPFVLTWEPAKKVTE</sequence>
<reference evidence="1 2" key="1">
    <citation type="submission" date="2020-03" db="EMBL/GenBank/DDBJ databases">
        <title>Soil Listeria distribution.</title>
        <authorList>
            <person name="Liao J."/>
            <person name="Wiedmann M."/>
        </authorList>
    </citation>
    <scope>NUCLEOTIDE SEQUENCE [LARGE SCALE GENOMIC DNA]</scope>
    <source>
        <strain evidence="1 2">FSL L7-1816</strain>
    </source>
</reference>
<dbReference type="Proteomes" id="UP000543379">
    <property type="component" value="Unassembled WGS sequence"/>
</dbReference>
<evidence type="ECO:0000313" key="2">
    <source>
        <dbReference type="Proteomes" id="UP000543379"/>
    </source>
</evidence>
<organism evidence="1 2">
    <name type="scientific">Listeria booriae</name>
    <dbReference type="NCBI Taxonomy" id="1552123"/>
    <lineage>
        <taxon>Bacteria</taxon>
        <taxon>Bacillati</taxon>
        <taxon>Bacillota</taxon>
        <taxon>Bacilli</taxon>
        <taxon>Bacillales</taxon>
        <taxon>Listeriaceae</taxon>
        <taxon>Listeria</taxon>
    </lineage>
</organism>
<name>A0A841XZL4_9LIST</name>
<protein>
    <submittedName>
        <fullName evidence="1">Uncharacterized protein</fullName>
    </submittedName>
</protein>
<comment type="caution">
    <text evidence="1">The sequence shown here is derived from an EMBL/GenBank/DDBJ whole genome shotgun (WGS) entry which is preliminary data.</text>
</comment>
<dbReference type="RefSeq" id="WP_185382256.1">
    <property type="nucleotide sequence ID" value="NZ_JAAROV010000002.1"/>
</dbReference>
<dbReference type="EMBL" id="JAAROV010000002">
    <property type="protein sequence ID" value="MBC1316637.1"/>
    <property type="molecule type" value="Genomic_DNA"/>
</dbReference>
<proteinExistence type="predicted"/>
<evidence type="ECO:0000313" key="1">
    <source>
        <dbReference type="EMBL" id="MBC1316637.1"/>
    </source>
</evidence>
<accession>A0A841XZL4</accession>
<dbReference type="AlphaFoldDB" id="A0A841XZL4"/>
<gene>
    <name evidence="1" type="ORF">HB811_07620</name>
</gene>